<sequence>MPTSTEPLTAEELHTEEGQVAGAGGRDVEGVSDAWTFAGA</sequence>
<proteinExistence type="predicted"/>
<feature type="non-terminal residue" evidence="2">
    <location>
        <position position="40"/>
    </location>
</feature>
<gene>
    <name evidence="2" type="ORF">AK812_SmicGene47308</name>
</gene>
<evidence type="ECO:0000313" key="2">
    <source>
        <dbReference type="EMBL" id="OLP73449.1"/>
    </source>
</evidence>
<dbReference type="Proteomes" id="UP000186817">
    <property type="component" value="Unassembled WGS sequence"/>
</dbReference>
<accession>A0A1Q9BRZ7</accession>
<dbReference type="EMBL" id="LSRX01005453">
    <property type="protein sequence ID" value="OLP73449.1"/>
    <property type="molecule type" value="Genomic_DNA"/>
</dbReference>
<name>A0A1Q9BRZ7_SYMMI</name>
<evidence type="ECO:0000256" key="1">
    <source>
        <dbReference type="SAM" id="MobiDB-lite"/>
    </source>
</evidence>
<comment type="caution">
    <text evidence="2">The sequence shown here is derived from an EMBL/GenBank/DDBJ whole genome shotgun (WGS) entry which is preliminary data.</text>
</comment>
<organism evidence="2 3">
    <name type="scientific">Symbiodinium microadriaticum</name>
    <name type="common">Dinoflagellate</name>
    <name type="synonym">Zooxanthella microadriatica</name>
    <dbReference type="NCBI Taxonomy" id="2951"/>
    <lineage>
        <taxon>Eukaryota</taxon>
        <taxon>Sar</taxon>
        <taxon>Alveolata</taxon>
        <taxon>Dinophyceae</taxon>
        <taxon>Suessiales</taxon>
        <taxon>Symbiodiniaceae</taxon>
        <taxon>Symbiodinium</taxon>
    </lineage>
</organism>
<protein>
    <submittedName>
        <fullName evidence="2">Uncharacterized protein</fullName>
    </submittedName>
</protein>
<feature type="region of interest" description="Disordered" evidence="1">
    <location>
        <begin position="1"/>
        <end position="27"/>
    </location>
</feature>
<keyword evidence="3" id="KW-1185">Reference proteome</keyword>
<evidence type="ECO:0000313" key="3">
    <source>
        <dbReference type="Proteomes" id="UP000186817"/>
    </source>
</evidence>
<reference evidence="2 3" key="1">
    <citation type="submission" date="2016-02" db="EMBL/GenBank/DDBJ databases">
        <title>Genome analysis of coral dinoflagellate symbionts highlights evolutionary adaptations to a symbiotic lifestyle.</title>
        <authorList>
            <person name="Aranda M."/>
            <person name="Li Y."/>
            <person name="Liew Y.J."/>
            <person name="Baumgarten S."/>
            <person name="Simakov O."/>
            <person name="Wilson M."/>
            <person name="Piel J."/>
            <person name="Ashoor H."/>
            <person name="Bougouffa S."/>
            <person name="Bajic V.B."/>
            <person name="Ryu T."/>
            <person name="Ravasi T."/>
            <person name="Bayer T."/>
            <person name="Micklem G."/>
            <person name="Kim H."/>
            <person name="Bhak J."/>
            <person name="Lajeunesse T.C."/>
            <person name="Voolstra C.R."/>
        </authorList>
    </citation>
    <scope>NUCLEOTIDE SEQUENCE [LARGE SCALE GENOMIC DNA]</scope>
    <source>
        <strain evidence="2 3">CCMP2467</strain>
    </source>
</reference>
<dbReference type="AlphaFoldDB" id="A0A1Q9BRZ7"/>